<gene>
    <name evidence="4" type="ORF">NP233_g9416</name>
</gene>
<comment type="caution">
    <text evidence="4">The sequence shown here is derived from an EMBL/GenBank/DDBJ whole genome shotgun (WGS) entry which is preliminary data.</text>
</comment>
<dbReference type="Proteomes" id="UP001213000">
    <property type="component" value="Unassembled WGS sequence"/>
</dbReference>
<protein>
    <recommendedName>
        <fullName evidence="3">Nephrocystin 3-like N-terminal domain-containing protein</fullName>
    </recommendedName>
</protein>
<reference evidence="4" key="1">
    <citation type="submission" date="2022-07" db="EMBL/GenBank/DDBJ databases">
        <title>Genome Sequence of Leucocoprinus birnbaumii.</title>
        <authorList>
            <person name="Buettner E."/>
        </authorList>
    </citation>
    <scope>NUCLEOTIDE SEQUENCE</scope>
    <source>
        <strain evidence="4">VT141</strain>
    </source>
</reference>
<keyword evidence="1" id="KW-0677">Repeat</keyword>
<feature type="region of interest" description="Disordered" evidence="2">
    <location>
        <begin position="1"/>
        <end position="20"/>
    </location>
</feature>
<organism evidence="4 5">
    <name type="scientific">Leucocoprinus birnbaumii</name>
    <dbReference type="NCBI Taxonomy" id="56174"/>
    <lineage>
        <taxon>Eukaryota</taxon>
        <taxon>Fungi</taxon>
        <taxon>Dikarya</taxon>
        <taxon>Basidiomycota</taxon>
        <taxon>Agaricomycotina</taxon>
        <taxon>Agaricomycetes</taxon>
        <taxon>Agaricomycetidae</taxon>
        <taxon>Agaricales</taxon>
        <taxon>Agaricineae</taxon>
        <taxon>Agaricaceae</taxon>
        <taxon>Leucocoprinus</taxon>
    </lineage>
</organism>
<dbReference type="InterPro" id="IPR027417">
    <property type="entry name" value="P-loop_NTPase"/>
</dbReference>
<dbReference type="SUPFAM" id="SSF52540">
    <property type="entry name" value="P-loop containing nucleoside triphosphate hydrolases"/>
    <property type="match status" value="2"/>
</dbReference>
<dbReference type="InterPro" id="IPR056884">
    <property type="entry name" value="NPHP3-like_N"/>
</dbReference>
<evidence type="ECO:0000259" key="3">
    <source>
        <dbReference type="Pfam" id="PF24883"/>
    </source>
</evidence>
<feature type="region of interest" description="Disordered" evidence="2">
    <location>
        <begin position="170"/>
        <end position="194"/>
    </location>
</feature>
<accession>A0AAD5VKE9</accession>
<evidence type="ECO:0000313" key="5">
    <source>
        <dbReference type="Proteomes" id="UP001213000"/>
    </source>
</evidence>
<sequence length="664" mass="76230">MLSSTVGQTQRTIPPDFAIQDSRPESRNGFFAKAHDFSIESLNVYNQLEDEEKIRAKMYEEWRKMETIEWEMRGEEALQRLGGAARPDAMLDRIESAGYVPSCDEGTRESLRDRLTYWGRKIEMVEQCLLWLFGPAGVGKSAVAQSVAETLRREEYFGAVFFFSRPNNRSDPDAARTRPTIQSKSPDPKHKSPLDAQRELVELIGGYVCLDYHHRLRWMICSRPDPEIAAAFDALEDKIIYCQEEIEVDTPEARKDAFCILDKGFIAIRRRFPRQLDHSWPDQSHFLEHARQSGNRNPLHALDLLYTRIFSDIPVDTLPNTKLVLGILILLKNEQFTAHLLASFPGLSQAAFYSSLHHMHSVLLIPMHDRAHETNIRVYHASFSDFLRDKARSGQYFLDEEAVQLHIATRGLKWLSHFGHYPHDQVSLPEPRWVSQLAPRETVINTLSKVAFAPTWRAFPRVSEKDLAILEEEIRNFDFSLIGREHLRWYSEDDMEAFGHFLRWLLSSKLSSLARLDRRRPGKAGKKDEITVVWNEEDTTAFIGPLIQNVDPTDHVSSLHVEIRARSRAVFHLVFSTSPRHAGQFSENDIVIMLVGHDNDGKSLFIELLTQQAVQHASDRVGPGASETKAVRVLHPKYGNRIVLVDTPSLFVNTCSIDKWFREK</sequence>
<keyword evidence="5" id="KW-1185">Reference proteome</keyword>
<feature type="domain" description="Nephrocystin 3-like N-terminal" evidence="3">
    <location>
        <begin position="114"/>
        <end position="169"/>
    </location>
</feature>
<evidence type="ECO:0000256" key="2">
    <source>
        <dbReference type="SAM" id="MobiDB-lite"/>
    </source>
</evidence>
<evidence type="ECO:0000313" key="4">
    <source>
        <dbReference type="EMBL" id="KAJ3562696.1"/>
    </source>
</evidence>
<dbReference type="AlphaFoldDB" id="A0AAD5VKE9"/>
<dbReference type="EMBL" id="JANIEX010000841">
    <property type="protein sequence ID" value="KAJ3562696.1"/>
    <property type="molecule type" value="Genomic_DNA"/>
</dbReference>
<name>A0AAD5VKE9_9AGAR</name>
<feature type="compositionally biased region" description="Polar residues" evidence="2">
    <location>
        <begin position="1"/>
        <end position="12"/>
    </location>
</feature>
<dbReference type="Gene3D" id="3.40.50.300">
    <property type="entry name" value="P-loop containing nucleotide triphosphate hydrolases"/>
    <property type="match status" value="1"/>
</dbReference>
<evidence type="ECO:0000256" key="1">
    <source>
        <dbReference type="ARBA" id="ARBA00022737"/>
    </source>
</evidence>
<dbReference type="Pfam" id="PF24883">
    <property type="entry name" value="NPHP3_N"/>
    <property type="match status" value="1"/>
</dbReference>
<proteinExistence type="predicted"/>